<keyword evidence="1" id="KW-0547">Nucleotide-binding</keyword>
<dbReference type="GO" id="GO:0005524">
    <property type="term" value="F:ATP binding"/>
    <property type="evidence" value="ECO:0007669"/>
    <property type="project" value="UniProtKB-UniRule"/>
</dbReference>
<evidence type="ECO:0000313" key="3">
    <source>
        <dbReference type="EMBL" id="QKG85786.1"/>
    </source>
</evidence>
<proteinExistence type="predicted"/>
<dbReference type="EMBL" id="CP048104">
    <property type="protein sequence ID" value="QKG85786.1"/>
    <property type="molecule type" value="Genomic_DNA"/>
</dbReference>
<name>A0A7D4B3X8_9BACL</name>
<dbReference type="GO" id="GO:0046872">
    <property type="term" value="F:metal ion binding"/>
    <property type="evidence" value="ECO:0007669"/>
    <property type="project" value="InterPro"/>
</dbReference>
<gene>
    <name evidence="3" type="ORF">GXN76_15880</name>
</gene>
<evidence type="ECO:0000313" key="4">
    <source>
        <dbReference type="Proteomes" id="UP000503088"/>
    </source>
</evidence>
<dbReference type="KEGG" id="kpul:GXN76_15880"/>
<dbReference type="RefSeq" id="WP_173224877.1">
    <property type="nucleotide sequence ID" value="NZ_CP048104.1"/>
</dbReference>
<dbReference type="SUPFAM" id="SSF56059">
    <property type="entry name" value="Glutathione synthetase ATP-binding domain-like"/>
    <property type="match status" value="1"/>
</dbReference>
<dbReference type="InterPro" id="IPR026838">
    <property type="entry name" value="YheC/D"/>
</dbReference>
<feature type="domain" description="ATP-grasp" evidence="2">
    <location>
        <begin position="15"/>
        <end position="245"/>
    </location>
</feature>
<keyword evidence="4" id="KW-1185">Reference proteome</keyword>
<protein>
    <submittedName>
        <fullName evidence="3">YheC/YheD family protein</fullName>
    </submittedName>
</protein>
<accession>A0A7D4B3X8</accession>
<evidence type="ECO:0000259" key="2">
    <source>
        <dbReference type="PROSITE" id="PS50975"/>
    </source>
</evidence>
<dbReference type="Proteomes" id="UP000503088">
    <property type="component" value="Chromosome"/>
</dbReference>
<keyword evidence="1" id="KW-0067">ATP-binding</keyword>
<reference evidence="3 4" key="1">
    <citation type="submission" date="2020-01" db="EMBL/GenBank/DDBJ databases">
        <authorList>
            <person name="Gulvik C.A."/>
            <person name="Batra D.G."/>
        </authorList>
    </citation>
    <scope>NUCLEOTIDE SEQUENCE [LARGE SCALE GENOMIC DNA]</scope>
    <source>
        <strain evidence="3 4">W9323</strain>
    </source>
</reference>
<evidence type="ECO:0000256" key="1">
    <source>
        <dbReference type="PROSITE-ProRule" id="PRU00409"/>
    </source>
</evidence>
<organism evidence="3 4">
    <name type="scientific">Kroppenstedtia pulmonis</name>
    <dbReference type="NCBI Taxonomy" id="1380685"/>
    <lineage>
        <taxon>Bacteria</taxon>
        <taxon>Bacillati</taxon>
        <taxon>Bacillota</taxon>
        <taxon>Bacilli</taxon>
        <taxon>Bacillales</taxon>
        <taxon>Thermoactinomycetaceae</taxon>
        <taxon>Kroppenstedtia</taxon>
    </lineage>
</organism>
<dbReference type="Gene3D" id="3.30.470.20">
    <property type="entry name" value="ATP-grasp fold, B domain"/>
    <property type="match status" value="1"/>
</dbReference>
<dbReference type="AlphaFoldDB" id="A0A7D4B3X8"/>
<dbReference type="Pfam" id="PF14398">
    <property type="entry name" value="ATPgrasp_YheCD"/>
    <property type="match status" value="1"/>
</dbReference>
<dbReference type="InterPro" id="IPR011761">
    <property type="entry name" value="ATP-grasp"/>
</dbReference>
<dbReference type="PROSITE" id="PS50975">
    <property type="entry name" value="ATP_GRASP"/>
    <property type="match status" value="1"/>
</dbReference>
<sequence>MRRYRQIASKALKTKVMMENPGLLPYIPKTTWYTPHTLDRMLAVFPTVFIKPDKGGGGAGILRVQKEREGRFQICFRKVCRSVERFRLAGMVNGLLIPGKRYLIQQGIDLARIQGRPVDIRILLQKPERKWVISGMVAKVAAQGQFVTNHSKGGKPVSLEKAFALIWGKETPVASFLLDQLKELALRTAFVLDSRFPGIKELGIDVGADQSGRLWIFEVNTRPQFQMFRKVQGPGFYTEILKRHRQAAR</sequence>